<evidence type="ECO:0000313" key="2">
    <source>
        <dbReference type="EMBL" id="MSS15879.1"/>
    </source>
</evidence>
<dbReference type="InterPro" id="IPR002915">
    <property type="entry name" value="DeoC/FbaB/LacD_aldolase"/>
</dbReference>
<sequence length="293" mass="32122">MYAMGKAVRLSRMVNPVSNKMMAITVDHATSRGIAPMTGIQDIQGAIDKIVAGHPDAMTMTWGIQKRCWGPHVGSGISILHKISNYAPTSPTNDMIFGSVDAAVRSGADAVSLGCMTLGDFQNEQFERIGEVSEYCDEIGMPLIGHIYPKGESVPVDKRTAWENIAYCARSAAELGLDVVKTTYTGDPDSMAKVISCVPSTFRVVIQGGDSPKGLTQDQLIDYYMQMTRDALDAGCGGVTMGRWVWDYKDVTALVIALRRLIHKGYTPKETRELLDTVEHDKNYADYWDLNKG</sequence>
<evidence type="ECO:0000256" key="1">
    <source>
        <dbReference type="PIRSR" id="PIRSR038992-1"/>
    </source>
</evidence>
<dbReference type="PIRSF" id="PIRSF038992">
    <property type="entry name" value="Aldolase_Ia"/>
    <property type="match status" value="1"/>
</dbReference>
<dbReference type="InterPro" id="IPR050456">
    <property type="entry name" value="DeoC/FbaB_aldolase"/>
</dbReference>
<reference evidence="2 3" key="1">
    <citation type="submission" date="2019-08" db="EMBL/GenBank/DDBJ databases">
        <title>In-depth cultivation of the pig gut microbiome towards novel bacterial diversity and tailored functional studies.</title>
        <authorList>
            <person name="Wylensek D."/>
            <person name="Hitch T.C.A."/>
            <person name="Clavel T."/>
        </authorList>
    </citation>
    <scope>NUCLEOTIDE SEQUENCE [LARGE SCALE GENOMIC DNA]</scope>
    <source>
        <strain evidence="2 3">Oil+RF-744-WCA-WT-11</strain>
    </source>
</reference>
<keyword evidence="3" id="KW-1185">Reference proteome</keyword>
<organism evidence="2 3">
    <name type="scientific">Porcincola intestinalis</name>
    <dbReference type="NCBI Taxonomy" id="2606632"/>
    <lineage>
        <taxon>Bacteria</taxon>
        <taxon>Bacillati</taxon>
        <taxon>Bacillota</taxon>
        <taxon>Clostridia</taxon>
        <taxon>Lachnospirales</taxon>
        <taxon>Lachnospiraceae</taxon>
        <taxon>Porcincola</taxon>
    </lineage>
</organism>
<gene>
    <name evidence="2" type="ORF">FYJ35_12705</name>
</gene>
<feature type="active site" description="Schiff-base intermediate with dihydroxyacetone-P" evidence="1">
    <location>
        <position position="181"/>
    </location>
</feature>
<dbReference type="Gene3D" id="3.20.20.70">
    <property type="entry name" value="Aldolase class I"/>
    <property type="match status" value="1"/>
</dbReference>
<dbReference type="InterPro" id="IPR013785">
    <property type="entry name" value="Aldolase_TIM"/>
</dbReference>
<proteinExistence type="predicted"/>
<comment type="caution">
    <text evidence="2">The sequence shown here is derived from an EMBL/GenBank/DDBJ whole genome shotgun (WGS) entry which is preliminary data.</text>
</comment>
<evidence type="ECO:0000313" key="3">
    <source>
        <dbReference type="Proteomes" id="UP000481852"/>
    </source>
</evidence>
<dbReference type="AlphaFoldDB" id="A0A6L5X6A0"/>
<dbReference type="PANTHER" id="PTHR47916:SF1">
    <property type="entry name" value="3-HYDROXY-5-PHOSPHONOOXYPENTANE-2,4-DIONE THIOLASE"/>
    <property type="match status" value="1"/>
</dbReference>
<dbReference type="EMBL" id="VULZ01000016">
    <property type="protein sequence ID" value="MSS15879.1"/>
    <property type="molecule type" value="Genomic_DNA"/>
</dbReference>
<dbReference type="GO" id="GO:0004332">
    <property type="term" value="F:fructose-bisphosphate aldolase activity"/>
    <property type="evidence" value="ECO:0007669"/>
    <property type="project" value="InterPro"/>
</dbReference>
<dbReference type="RefSeq" id="WP_154527190.1">
    <property type="nucleotide sequence ID" value="NZ_JAXFDQ010000012.1"/>
</dbReference>
<name>A0A6L5X6A0_9FIRM</name>
<dbReference type="SUPFAM" id="SSF51569">
    <property type="entry name" value="Aldolase"/>
    <property type="match status" value="1"/>
</dbReference>
<accession>A0A6L5X6A0</accession>
<dbReference type="Pfam" id="PF01791">
    <property type="entry name" value="DeoC"/>
    <property type="match status" value="1"/>
</dbReference>
<dbReference type="Proteomes" id="UP000481852">
    <property type="component" value="Unassembled WGS sequence"/>
</dbReference>
<dbReference type="PANTHER" id="PTHR47916">
    <property type="entry name" value="FRUCTOSE-BISPHOSPHATE ALDOLASE CLASS 1"/>
    <property type="match status" value="1"/>
</dbReference>
<protein>
    <submittedName>
        <fullName evidence="2">Fructose-bisphosphate aldolase</fullName>
    </submittedName>
</protein>
<dbReference type="InterPro" id="IPR041720">
    <property type="entry name" value="FbaB-like"/>
</dbReference>
<feature type="active site" description="Proton donor" evidence="1">
    <location>
        <position position="148"/>
    </location>
</feature>
<dbReference type="SMART" id="SM01133">
    <property type="entry name" value="DeoC"/>
    <property type="match status" value="1"/>
</dbReference>